<keyword evidence="2" id="KW-0677">Repeat</keyword>
<dbReference type="Pfam" id="PF13499">
    <property type="entry name" value="EF-hand_7"/>
    <property type="match status" value="2"/>
</dbReference>
<organism evidence="5 6">
    <name type="scientific">Cucumis sativus</name>
    <name type="common">Cucumber</name>
    <dbReference type="NCBI Taxonomy" id="3659"/>
    <lineage>
        <taxon>Eukaryota</taxon>
        <taxon>Viridiplantae</taxon>
        <taxon>Streptophyta</taxon>
        <taxon>Embryophyta</taxon>
        <taxon>Tracheophyta</taxon>
        <taxon>Spermatophyta</taxon>
        <taxon>Magnoliopsida</taxon>
        <taxon>eudicotyledons</taxon>
        <taxon>Gunneridae</taxon>
        <taxon>Pentapetalae</taxon>
        <taxon>rosids</taxon>
        <taxon>fabids</taxon>
        <taxon>Cucurbitales</taxon>
        <taxon>Cucurbitaceae</taxon>
        <taxon>Benincaseae</taxon>
        <taxon>Cucumis</taxon>
    </lineage>
</organism>
<dbReference type="OrthoDB" id="26525at2759"/>
<evidence type="ECO:0000313" key="6">
    <source>
        <dbReference type="Proteomes" id="UP000029981"/>
    </source>
</evidence>
<dbReference type="GO" id="GO:0005509">
    <property type="term" value="F:calcium ion binding"/>
    <property type="evidence" value="ECO:0007669"/>
    <property type="project" value="InterPro"/>
</dbReference>
<dbReference type="Proteomes" id="UP000029981">
    <property type="component" value="Chromosome 6"/>
</dbReference>
<dbReference type="PROSITE" id="PS00018">
    <property type="entry name" value="EF_HAND_1"/>
    <property type="match status" value="3"/>
</dbReference>
<dbReference type="eggNOG" id="KOG0027">
    <property type="taxonomic scope" value="Eukaryota"/>
</dbReference>
<dbReference type="FunFam" id="1.10.238.10:FF:000003">
    <property type="entry name" value="Calmodulin A"/>
    <property type="match status" value="1"/>
</dbReference>
<proteinExistence type="predicted"/>
<dbReference type="AlphaFoldDB" id="A0A0A0K8Z4"/>
<evidence type="ECO:0000313" key="5">
    <source>
        <dbReference type="EMBL" id="KGN46235.1"/>
    </source>
</evidence>
<dbReference type="InterPro" id="IPR002048">
    <property type="entry name" value="EF_hand_dom"/>
</dbReference>
<gene>
    <name evidence="5" type="ORF">Csa_6G076830</name>
</gene>
<dbReference type="STRING" id="3659.A0A0A0K8Z4"/>
<dbReference type="InterPro" id="IPR039647">
    <property type="entry name" value="EF_hand_pair_protein_CML-like"/>
</dbReference>
<dbReference type="Gramene" id="KGN46235">
    <property type="protein sequence ID" value="KGN46235"/>
    <property type="gene ID" value="Csa_6G076830"/>
</dbReference>
<dbReference type="Gene3D" id="1.10.238.10">
    <property type="entry name" value="EF-hand"/>
    <property type="match status" value="2"/>
</dbReference>
<dbReference type="PANTHER" id="PTHR10891">
    <property type="entry name" value="EF-HAND CALCIUM-BINDING DOMAIN CONTAINING PROTEIN"/>
    <property type="match status" value="1"/>
</dbReference>
<evidence type="ECO:0000256" key="1">
    <source>
        <dbReference type="ARBA" id="ARBA00022723"/>
    </source>
</evidence>
<feature type="domain" description="EF-hand" evidence="4">
    <location>
        <begin position="145"/>
        <end position="178"/>
    </location>
</feature>
<sequence>MFNLTSSLFPTFFHRNISSKPFFQKSLNNQKLPSFTTFNHFQLLFNLLDSDGDGKISTKELSQFLYRLGYKKLKATMEAEEMVKEMDSDRDGFIEMDEFLEVLQKGEEEEEILREAFLIFDGDKNGLICAEKLKRTLSKFGWQKCDLKQCKKMIEGVDHDGDGYVNFQDFRLMMTQKR</sequence>
<dbReference type="KEGG" id="csv:101216363"/>
<dbReference type="SMART" id="SM00054">
    <property type="entry name" value="EFh"/>
    <property type="match status" value="4"/>
</dbReference>
<feature type="domain" description="EF-hand" evidence="4">
    <location>
        <begin position="110"/>
        <end position="143"/>
    </location>
</feature>
<dbReference type="PROSITE" id="PS50222">
    <property type="entry name" value="EF_HAND_2"/>
    <property type="match status" value="4"/>
</dbReference>
<dbReference type="CDD" id="cd00051">
    <property type="entry name" value="EFh"/>
    <property type="match status" value="2"/>
</dbReference>
<reference evidence="5 6" key="1">
    <citation type="journal article" date="2009" name="Nat. Genet.">
        <title>The genome of the cucumber, Cucumis sativus L.</title>
        <authorList>
            <person name="Huang S."/>
            <person name="Li R."/>
            <person name="Zhang Z."/>
            <person name="Li L."/>
            <person name="Gu X."/>
            <person name="Fan W."/>
            <person name="Lucas W.J."/>
            <person name="Wang X."/>
            <person name="Xie B."/>
            <person name="Ni P."/>
            <person name="Ren Y."/>
            <person name="Zhu H."/>
            <person name="Li J."/>
            <person name="Lin K."/>
            <person name="Jin W."/>
            <person name="Fei Z."/>
            <person name="Li G."/>
            <person name="Staub J."/>
            <person name="Kilian A."/>
            <person name="van der Vossen E.A."/>
            <person name="Wu Y."/>
            <person name="Guo J."/>
            <person name="He J."/>
            <person name="Jia Z."/>
            <person name="Ren Y."/>
            <person name="Tian G."/>
            <person name="Lu Y."/>
            <person name="Ruan J."/>
            <person name="Qian W."/>
            <person name="Wang M."/>
            <person name="Huang Q."/>
            <person name="Li B."/>
            <person name="Xuan Z."/>
            <person name="Cao J."/>
            <person name="Asan"/>
            <person name="Wu Z."/>
            <person name="Zhang J."/>
            <person name="Cai Q."/>
            <person name="Bai Y."/>
            <person name="Zhao B."/>
            <person name="Han Y."/>
            <person name="Li Y."/>
            <person name="Li X."/>
            <person name="Wang S."/>
            <person name="Shi Q."/>
            <person name="Liu S."/>
            <person name="Cho W.K."/>
            <person name="Kim J.Y."/>
            <person name="Xu Y."/>
            <person name="Heller-Uszynska K."/>
            <person name="Miao H."/>
            <person name="Cheng Z."/>
            <person name="Zhang S."/>
            <person name="Wu J."/>
            <person name="Yang Y."/>
            <person name="Kang H."/>
            <person name="Li M."/>
            <person name="Liang H."/>
            <person name="Ren X."/>
            <person name="Shi Z."/>
            <person name="Wen M."/>
            <person name="Jian M."/>
            <person name="Yang H."/>
            <person name="Zhang G."/>
            <person name="Yang Z."/>
            <person name="Chen R."/>
            <person name="Liu S."/>
            <person name="Li J."/>
            <person name="Ma L."/>
            <person name="Liu H."/>
            <person name="Zhou Y."/>
            <person name="Zhao J."/>
            <person name="Fang X."/>
            <person name="Li G."/>
            <person name="Fang L."/>
            <person name="Li Y."/>
            <person name="Liu D."/>
            <person name="Zheng H."/>
            <person name="Zhang Y."/>
            <person name="Qin N."/>
            <person name="Li Z."/>
            <person name="Yang G."/>
            <person name="Yang S."/>
            <person name="Bolund L."/>
            <person name="Kristiansen K."/>
            <person name="Zheng H."/>
            <person name="Li S."/>
            <person name="Zhang X."/>
            <person name="Yang H."/>
            <person name="Wang J."/>
            <person name="Sun R."/>
            <person name="Zhang B."/>
            <person name="Jiang S."/>
            <person name="Wang J."/>
            <person name="Du Y."/>
            <person name="Li S."/>
        </authorList>
    </citation>
    <scope>NUCLEOTIDE SEQUENCE [LARGE SCALE GENOMIC DNA]</scope>
    <source>
        <strain evidence="6">cv. 9930</strain>
    </source>
</reference>
<keyword evidence="1" id="KW-0479">Metal-binding</keyword>
<feature type="domain" description="EF-hand" evidence="4">
    <location>
        <begin position="74"/>
        <end position="109"/>
    </location>
</feature>
<evidence type="ECO:0000256" key="3">
    <source>
        <dbReference type="ARBA" id="ARBA00022837"/>
    </source>
</evidence>
<evidence type="ECO:0000259" key="4">
    <source>
        <dbReference type="PROSITE" id="PS50222"/>
    </source>
</evidence>
<dbReference type="SUPFAM" id="SSF47473">
    <property type="entry name" value="EF-hand"/>
    <property type="match status" value="1"/>
</dbReference>
<reference evidence="5 6" key="4">
    <citation type="journal article" date="2011" name="BMC Genomics">
        <title>RNA-Seq improves annotation of protein-coding genes in the cucumber genome.</title>
        <authorList>
            <person name="Li Z."/>
            <person name="Zhang Z."/>
            <person name="Yan P."/>
            <person name="Huang S."/>
            <person name="Fei Z."/>
            <person name="Lin K."/>
        </authorList>
    </citation>
    <scope>NUCLEOTIDE SEQUENCE [LARGE SCALE GENOMIC DNA]</scope>
    <source>
        <strain evidence="6">cv. 9930</strain>
    </source>
</reference>
<dbReference type="OMA" id="RECKLMI"/>
<dbReference type="InterPro" id="IPR011992">
    <property type="entry name" value="EF-hand-dom_pair"/>
</dbReference>
<feature type="domain" description="EF-hand" evidence="4">
    <location>
        <begin position="36"/>
        <end position="71"/>
    </location>
</feature>
<reference evidence="5 6" key="3">
    <citation type="journal article" date="2010" name="BMC Genomics">
        <title>Transcriptome sequencing and comparative analysis of cucumber flowers with different sex types.</title>
        <authorList>
            <person name="Guo S."/>
            <person name="Zheng Y."/>
            <person name="Joung J.G."/>
            <person name="Liu S."/>
            <person name="Zhang Z."/>
            <person name="Crasta O.R."/>
            <person name="Sobral B.W."/>
            <person name="Xu Y."/>
            <person name="Huang S."/>
            <person name="Fei Z."/>
        </authorList>
    </citation>
    <scope>NUCLEOTIDE SEQUENCE [LARGE SCALE GENOMIC DNA]</scope>
    <source>
        <strain evidence="6">cv. 9930</strain>
    </source>
</reference>
<dbReference type="InterPro" id="IPR018247">
    <property type="entry name" value="EF_Hand_1_Ca_BS"/>
</dbReference>
<keyword evidence="3" id="KW-0106">Calcium</keyword>
<keyword evidence="6" id="KW-1185">Reference proteome</keyword>
<accession>A0A0A0K8Z4</accession>
<dbReference type="EMBL" id="CM002927">
    <property type="protein sequence ID" value="KGN46235.1"/>
    <property type="molecule type" value="Genomic_DNA"/>
</dbReference>
<protein>
    <recommendedName>
        <fullName evidence="4">EF-hand domain-containing protein</fullName>
    </recommendedName>
</protein>
<evidence type="ECO:0000256" key="2">
    <source>
        <dbReference type="ARBA" id="ARBA00022737"/>
    </source>
</evidence>
<name>A0A0A0K8Z4_CUCSA</name>
<reference evidence="5 6" key="2">
    <citation type="journal article" date="2009" name="PLoS ONE">
        <title>An integrated genetic and cytogenetic map of the cucumber genome.</title>
        <authorList>
            <person name="Ren Y."/>
            <person name="Zhang Z."/>
            <person name="Liu J."/>
            <person name="Staub J.E."/>
            <person name="Han Y."/>
            <person name="Cheng Z."/>
            <person name="Li X."/>
            <person name="Lu J."/>
            <person name="Miao H."/>
            <person name="Kang H."/>
            <person name="Xie B."/>
            <person name="Gu X."/>
            <person name="Wang X."/>
            <person name="Du Y."/>
            <person name="Jin W."/>
            <person name="Huang S."/>
        </authorList>
    </citation>
    <scope>NUCLEOTIDE SEQUENCE [LARGE SCALE GENOMIC DNA]</scope>
    <source>
        <strain evidence="6">cv. 9930</strain>
    </source>
</reference>